<evidence type="ECO:0000313" key="7">
    <source>
        <dbReference type="EMBL" id="RCW73139.1"/>
    </source>
</evidence>
<dbReference type="EMBL" id="QPJJ01000004">
    <property type="protein sequence ID" value="RCW73139.1"/>
    <property type="molecule type" value="Genomic_DNA"/>
</dbReference>
<dbReference type="SUPFAM" id="SSF51905">
    <property type="entry name" value="FAD/NAD(P)-binding domain"/>
    <property type="match status" value="1"/>
</dbReference>
<dbReference type="InterPro" id="IPR036188">
    <property type="entry name" value="FAD/NAD-bd_sf"/>
</dbReference>
<protein>
    <submittedName>
        <fullName evidence="7">Phytoene desaturase</fullName>
    </submittedName>
</protein>
<reference evidence="7 8" key="1">
    <citation type="submission" date="2018-07" db="EMBL/GenBank/DDBJ databases">
        <title>Genomic Encyclopedia of Type Strains, Phase IV (KMG-IV): sequencing the most valuable type-strain genomes for metagenomic binning, comparative biology and taxonomic classification.</title>
        <authorList>
            <person name="Goeker M."/>
        </authorList>
    </citation>
    <scope>NUCLEOTIDE SEQUENCE [LARGE SCALE GENOMIC DNA]</scope>
    <source>
        <strain evidence="7 8">DSM 27696</strain>
    </source>
</reference>
<keyword evidence="2 5" id="KW-0125">Carotenoid biosynthesis</keyword>
<comment type="caution">
    <text evidence="7">The sequence shown here is derived from an EMBL/GenBank/DDBJ whole genome shotgun (WGS) entry which is preliminary data.</text>
</comment>
<organism evidence="7 8">
    <name type="scientific">Saliterribacillus persicus</name>
    <dbReference type="NCBI Taxonomy" id="930114"/>
    <lineage>
        <taxon>Bacteria</taxon>
        <taxon>Bacillati</taxon>
        <taxon>Bacillota</taxon>
        <taxon>Bacilli</taxon>
        <taxon>Bacillales</taxon>
        <taxon>Bacillaceae</taxon>
        <taxon>Saliterribacillus</taxon>
    </lineage>
</organism>
<dbReference type="NCBIfam" id="TIGR02734">
    <property type="entry name" value="crtI_fam"/>
    <property type="match status" value="1"/>
</dbReference>
<evidence type="ECO:0000259" key="6">
    <source>
        <dbReference type="Pfam" id="PF01593"/>
    </source>
</evidence>
<evidence type="ECO:0000256" key="3">
    <source>
        <dbReference type="ARBA" id="ARBA00023002"/>
    </source>
</evidence>
<dbReference type="AlphaFoldDB" id="A0A368Y0B5"/>
<dbReference type="Proteomes" id="UP000252585">
    <property type="component" value="Unassembled WGS sequence"/>
</dbReference>
<accession>A0A368Y0B5</accession>
<dbReference type="Gene3D" id="3.50.50.60">
    <property type="entry name" value="FAD/NAD(P)-binding domain"/>
    <property type="match status" value="2"/>
</dbReference>
<keyword evidence="3 5" id="KW-0560">Oxidoreductase</keyword>
<evidence type="ECO:0000256" key="4">
    <source>
        <dbReference type="ARBA" id="ARBA00038322"/>
    </source>
</evidence>
<dbReference type="GO" id="GO:0016117">
    <property type="term" value="P:carotenoid biosynthetic process"/>
    <property type="evidence" value="ECO:0007669"/>
    <property type="project" value="UniProtKB-KW"/>
</dbReference>
<comment type="pathway">
    <text evidence="1 5">Carotenoid biosynthesis.</text>
</comment>
<dbReference type="InterPro" id="IPR014105">
    <property type="entry name" value="Carotenoid/retinoid_OxRdtase"/>
</dbReference>
<gene>
    <name evidence="7" type="ORF">DFR57_104137</name>
</gene>
<proteinExistence type="inferred from homology"/>
<keyword evidence="8" id="KW-1185">Reference proteome</keyword>
<sequence length="503" mass="57024">MKIGIVGAGIGGLTSALLLERQGHAVTIYEKNAELGGRIAFETNGEFTIDQGPTIVLLPELLVEILEEAGVERNQLELIPCDPLYDIFYDNGFKMTKWRDPKKQAEEIEKLFPGEGKHFTNYLTDMKQIYEFGYDAFLSKTFHRLRDFLTVKNVKFVAKSKSYRTVSTFMKRYFDHDYLKQAYALQSLYIGGAPHRVPALYGLISYSEHAFGIWYLKGGYASLIPLLERICTERGIQIKKQLEVEEITVSEQTVNGIKTKEGVDSYDSVIFNGEVPFLDQLLKQKRNHFKKKNYKPSSGCLLAYVGVNKRFENREAHQFFLPEDFDQHMKDVFDTKTFSKEPSCYVFNPVALDSKAAPPGKSVLYFLIPTPSNTQLDFEQEKEAIIDKQLTRVEKLGFEGLTENIEWLKIRTPQDALASGLYMGGSFGVAPDLNQSGGFRPQIVHPKIKGLYMVGASVHPGGGIPIVMQGARLLSQHITEWSDQHVKPSLPDSMQEYDERRVI</sequence>
<dbReference type="PANTHER" id="PTHR43734">
    <property type="entry name" value="PHYTOENE DESATURASE"/>
    <property type="match status" value="1"/>
</dbReference>
<dbReference type="PRINTS" id="PR00419">
    <property type="entry name" value="ADXRDTASE"/>
</dbReference>
<evidence type="ECO:0000256" key="2">
    <source>
        <dbReference type="ARBA" id="ARBA00022746"/>
    </source>
</evidence>
<evidence type="ECO:0000256" key="1">
    <source>
        <dbReference type="ARBA" id="ARBA00004829"/>
    </source>
</evidence>
<dbReference type="InterPro" id="IPR002937">
    <property type="entry name" value="Amino_oxidase"/>
</dbReference>
<evidence type="ECO:0000256" key="5">
    <source>
        <dbReference type="RuleBase" id="RU362075"/>
    </source>
</evidence>
<dbReference type="RefSeq" id="WP_114352242.1">
    <property type="nucleotide sequence ID" value="NZ_QPJJ01000004.1"/>
</dbReference>
<dbReference type="OrthoDB" id="9814556at2"/>
<evidence type="ECO:0000313" key="8">
    <source>
        <dbReference type="Proteomes" id="UP000252585"/>
    </source>
</evidence>
<comment type="similarity">
    <text evidence="4">Belongs to the carotenoid/retinoid oxidoreductase family. CrtN subfamily.</text>
</comment>
<dbReference type="Pfam" id="PF01593">
    <property type="entry name" value="Amino_oxidase"/>
    <property type="match status" value="1"/>
</dbReference>
<dbReference type="GO" id="GO:0016491">
    <property type="term" value="F:oxidoreductase activity"/>
    <property type="evidence" value="ECO:0007669"/>
    <property type="project" value="UniProtKB-KW"/>
</dbReference>
<feature type="domain" description="Amine oxidase" evidence="6">
    <location>
        <begin position="10"/>
        <end position="469"/>
    </location>
</feature>
<dbReference type="PANTHER" id="PTHR43734:SF1">
    <property type="entry name" value="PHYTOENE DESATURASE"/>
    <property type="match status" value="1"/>
</dbReference>
<name>A0A368Y0B5_9BACI</name>